<name>A0A0P7GZV3_9EURY</name>
<comment type="caution">
    <text evidence="2">The sequence shown here is derived from an EMBL/GenBank/DDBJ whole genome shotgun (WGS) entry which is preliminary data.</text>
</comment>
<dbReference type="OrthoDB" id="250597at2157"/>
<gene>
    <name evidence="2" type="ORF">SY89_01981</name>
</gene>
<dbReference type="Pfam" id="PF25912">
    <property type="entry name" value="DUF7964"/>
    <property type="match status" value="1"/>
</dbReference>
<keyword evidence="3" id="KW-1185">Reference proteome</keyword>
<dbReference type="AlphaFoldDB" id="A0A0P7GZV3"/>
<accession>A0A0P7GZV3</accession>
<sequence length="88" mass="9724">MFELDSLPARPLTETELRALRDSDALVEAAALAQAEDGIRHLALQANDRLYGIGYRDDEGWVLVEDRVAGDTDDLAAVRNALRDWAEA</sequence>
<dbReference type="RefSeq" id="WP_054583928.1">
    <property type="nucleotide sequence ID" value="NZ_LGUC01000001.1"/>
</dbReference>
<evidence type="ECO:0000259" key="1">
    <source>
        <dbReference type="Pfam" id="PF25912"/>
    </source>
</evidence>
<feature type="domain" description="DUF7964" evidence="1">
    <location>
        <begin position="4"/>
        <end position="85"/>
    </location>
</feature>
<organism evidence="2 3">
    <name type="scientific">Halolamina pelagica</name>
    <dbReference type="NCBI Taxonomy" id="699431"/>
    <lineage>
        <taxon>Archaea</taxon>
        <taxon>Methanobacteriati</taxon>
        <taxon>Methanobacteriota</taxon>
        <taxon>Stenosarchaea group</taxon>
        <taxon>Halobacteria</taxon>
        <taxon>Halobacteriales</taxon>
        <taxon>Haloferacaceae</taxon>
    </lineage>
</organism>
<protein>
    <recommendedName>
        <fullName evidence="1">DUF7964 domain-containing protein</fullName>
    </recommendedName>
</protein>
<evidence type="ECO:0000313" key="2">
    <source>
        <dbReference type="EMBL" id="KPN31238.1"/>
    </source>
</evidence>
<reference evidence="3" key="1">
    <citation type="submission" date="2013-11" db="EMBL/GenBank/DDBJ databases">
        <authorList>
            <person name="Hoang H.T."/>
            <person name="Killian M.L."/>
            <person name="Madson D.M."/>
            <person name="Arruda P.H.E."/>
            <person name="Sun D."/>
            <person name="Schwartz K.J."/>
            <person name="Yoon K."/>
        </authorList>
    </citation>
    <scope>NUCLEOTIDE SEQUENCE [LARGE SCALE GENOMIC DNA]</scope>
    <source>
        <strain evidence="3">CDK2</strain>
    </source>
</reference>
<evidence type="ECO:0000313" key="3">
    <source>
        <dbReference type="Proteomes" id="UP000050535"/>
    </source>
</evidence>
<dbReference type="Proteomes" id="UP000050535">
    <property type="component" value="Unassembled WGS sequence"/>
</dbReference>
<dbReference type="InterPro" id="IPR058270">
    <property type="entry name" value="DUF7964"/>
</dbReference>
<dbReference type="EMBL" id="LGUC01000001">
    <property type="protein sequence ID" value="KPN31238.1"/>
    <property type="molecule type" value="Genomic_DNA"/>
</dbReference>
<proteinExistence type="predicted"/>